<dbReference type="Pfam" id="PF00440">
    <property type="entry name" value="TetR_N"/>
    <property type="match status" value="1"/>
</dbReference>
<dbReference type="InterPro" id="IPR001647">
    <property type="entry name" value="HTH_TetR"/>
</dbReference>
<comment type="caution">
    <text evidence="4">The sequence shown here is derived from an EMBL/GenBank/DDBJ whole genome shotgun (WGS) entry which is preliminary data.</text>
</comment>
<dbReference type="InterPro" id="IPR009057">
    <property type="entry name" value="Homeodomain-like_sf"/>
</dbReference>
<name>A0A0D6PK99_9PROT</name>
<dbReference type="STRING" id="1120923.SAMN02746095_00077"/>
<dbReference type="InterPro" id="IPR050109">
    <property type="entry name" value="HTH-type_TetR-like_transc_reg"/>
</dbReference>
<evidence type="ECO:0000256" key="2">
    <source>
        <dbReference type="PROSITE-ProRule" id="PRU00335"/>
    </source>
</evidence>
<reference evidence="4 5" key="1">
    <citation type="submission" date="2012-11" db="EMBL/GenBank/DDBJ databases">
        <title>Whole genome sequence of Acidocella aminolytica 101 = DSM 11237.</title>
        <authorList>
            <person name="Azuma Y."/>
            <person name="Higashiura N."/>
            <person name="Hirakawa H."/>
            <person name="Matsushita K."/>
        </authorList>
    </citation>
    <scope>NUCLEOTIDE SEQUENCE [LARGE SCALE GENOMIC DNA]</scope>
    <source>
        <strain evidence="5">101 / DSM 11237</strain>
    </source>
</reference>
<evidence type="ECO:0000313" key="4">
    <source>
        <dbReference type="EMBL" id="GAN81856.1"/>
    </source>
</evidence>
<organism evidence="4 5">
    <name type="scientific">Acidocella aminolytica 101 = DSM 11237</name>
    <dbReference type="NCBI Taxonomy" id="1120923"/>
    <lineage>
        <taxon>Bacteria</taxon>
        <taxon>Pseudomonadati</taxon>
        <taxon>Pseudomonadota</taxon>
        <taxon>Alphaproteobacteria</taxon>
        <taxon>Acetobacterales</taxon>
        <taxon>Acidocellaceae</taxon>
        <taxon>Acidocella</taxon>
    </lineage>
</organism>
<keyword evidence="5" id="KW-1185">Reference proteome</keyword>
<evidence type="ECO:0000313" key="5">
    <source>
        <dbReference type="Proteomes" id="UP000032668"/>
    </source>
</evidence>
<dbReference type="Pfam" id="PF17932">
    <property type="entry name" value="TetR_C_24"/>
    <property type="match status" value="1"/>
</dbReference>
<evidence type="ECO:0000259" key="3">
    <source>
        <dbReference type="PROSITE" id="PS50977"/>
    </source>
</evidence>
<dbReference type="EMBL" id="BANC01000121">
    <property type="protein sequence ID" value="GAN81856.1"/>
    <property type="molecule type" value="Genomic_DNA"/>
</dbReference>
<proteinExistence type="predicted"/>
<dbReference type="InterPro" id="IPR036271">
    <property type="entry name" value="Tet_transcr_reg_TetR-rel_C_sf"/>
</dbReference>
<dbReference type="Gene3D" id="1.10.10.60">
    <property type="entry name" value="Homeodomain-like"/>
    <property type="match status" value="1"/>
</dbReference>
<gene>
    <name evidence="4" type="ORF">Aam_123_022</name>
</gene>
<dbReference type="Gene3D" id="1.10.357.10">
    <property type="entry name" value="Tetracycline Repressor, domain 2"/>
    <property type="match status" value="1"/>
</dbReference>
<dbReference type="SUPFAM" id="SSF48498">
    <property type="entry name" value="Tetracyclin repressor-like, C-terminal domain"/>
    <property type="match status" value="1"/>
</dbReference>
<dbReference type="GO" id="GO:0000976">
    <property type="term" value="F:transcription cis-regulatory region binding"/>
    <property type="evidence" value="ECO:0007669"/>
    <property type="project" value="TreeGrafter"/>
</dbReference>
<dbReference type="AlphaFoldDB" id="A0A0D6PK99"/>
<dbReference type="PANTHER" id="PTHR30055">
    <property type="entry name" value="HTH-TYPE TRANSCRIPTIONAL REGULATOR RUTR"/>
    <property type="match status" value="1"/>
</dbReference>
<dbReference type="PROSITE" id="PS50977">
    <property type="entry name" value="HTH_TETR_2"/>
    <property type="match status" value="1"/>
</dbReference>
<feature type="domain" description="HTH tetR-type" evidence="3">
    <location>
        <begin position="21"/>
        <end position="81"/>
    </location>
</feature>
<dbReference type="OrthoDB" id="9814200at2"/>
<dbReference type="Proteomes" id="UP000032668">
    <property type="component" value="Unassembled WGS sequence"/>
</dbReference>
<keyword evidence="1 2" id="KW-0238">DNA-binding</keyword>
<dbReference type="PRINTS" id="PR00455">
    <property type="entry name" value="HTHTETR"/>
</dbReference>
<dbReference type="RefSeq" id="WP_082075774.1">
    <property type="nucleotide sequence ID" value="NZ_BANC01000121.1"/>
</dbReference>
<protein>
    <submittedName>
        <fullName evidence="4">Transcriptional regulator TetR</fullName>
    </submittedName>
</protein>
<dbReference type="PANTHER" id="PTHR30055:SF226">
    <property type="entry name" value="HTH-TYPE TRANSCRIPTIONAL REGULATOR PKSA"/>
    <property type="match status" value="1"/>
</dbReference>
<dbReference type="SUPFAM" id="SSF46689">
    <property type="entry name" value="Homeodomain-like"/>
    <property type="match status" value="1"/>
</dbReference>
<evidence type="ECO:0000256" key="1">
    <source>
        <dbReference type="ARBA" id="ARBA00023125"/>
    </source>
</evidence>
<accession>A0A0D6PK99</accession>
<dbReference type="GO" id="GO:0003700">
    <property type="term" value="F:DNA-binding transcription factor activity"/>
    <property type="evidence" value="ECO:0007669"/>
    <property type="project" value="TreeGrafter"/>
</dbReference>
<dbReference type="InterPro" id="IPR041490">
    <property type="entry name" value="KstR2_TetR_C"/>
</dbReference>
<sequence length="205" mass="22556">MAAKLKQAAQPIPSTAPGELSARHLDVLDAAAALFAARGYHATSVRDIGERVGLLGGSLYHYIKSKENLFATVHDRALAKAAARINAAVAPLTDPWERLRVASITLAEIQLDQFSATTPLMNDFRLLPPGLQERLIETRDRFEALFDGLVQDVPLPPDVNRKIYRLALLTLLNNLSSWYRPGKMTPAQIGDEVMKIFASCRLLEA</sequence>
<feature type="DNA-binding region" description="H-T-H motif" evidence="2">
    <location>
        <begin position="44"/>
        <end position="63"/>
    </location>
</feature>